<feature type="transmembrane region" description="Helical" evidence="8">
    <location>
        <begin position="21"/>
        <end position="45"/>
    </location>
</feature>
<dbReference type="FunFam" id="1.20.1250.20:FF:000003">
    <property type="entry name" value="Solute carrier family 17 member 3"/>
    <property type="match status" value="1"/>
</dbReference>
<protein>
    <recommendedName>
        <fullName evidence="9">Major facilitator superfamily (MFS) profile domain-containing protein</fullName>
    </recommendedName>
</protein>
<evidence type="ECO:0000313" key="10">
    <source>
        <dbReference type="EMBL" id="KAK9304956.1"/>
    </source>
</evidence>
<dbReference type="AlphaFoldDB" id="A0AAW1A4X5"/>
<keyword evidence="6 8" id="KW-0472">Membrane</keyword>
<keyword evidence="5 8" id="KW-1133">Transmembrane helix</keyword>
<keyword evidence="3 8" id="KW-0812">Transmembrane</keyword>
<dbReference type="InterPro" id="IPR020846">
    <property type="entry name" value="MFS_dom"/>
</dbReference>
<comment type="caution">
    <text evidence="10">The sequence shown here is derived from an EMBL/GenBank/DDBJ whole genome shotgun (WGS) entry which is preliminary data.</text>
</comment>
<dbReference type="PANTHER" id="PTHR11662:SF457">
    <property type="entry name" value="MAJOR FACILITATOR SUPERFAMILY TRANSPORTER 3"/>
    <property type="match status" value="1"/>
</dbReference>
<dbReference type="CDD" id="cd17318">
    <property type="entry name" value="MFS_SLC17"/>
    <property type="match status" value="1"/>
</dbReference>
<dbReference type="EMBL" id="JAWNGG020000058">
    <property type="protein sequence ID" value="KAK9304956.1"/>
    <property type="molecule type" value="Genomic_DNA"/>
</dbReference>
<keyword evidence="4" id="KW-0769">Symport</keyword>
<evidence type="ECO:0000256" key="5">
    <source>
        <dbReference type="ARBA" id="ARBA00022989"/>
    </source>
</evidence>
<reference evidence="10 11" key="1">
    <citation type="submission" date="2024-05" db="EMBL/GenBank/DDBJ databases">
        <title>The nuclear and mitochondrial genome assemblies of Tetragonisca angustula (Apidae: Meliponini), a tiny yet remarkable pollinator in the Neotropics.</title>
        <authorList>
            <person name="Ferrari R."/>
            <person name="Ricardo P.C."/>
            <person name="Dias F.C."/>
            <person name="Araujo N.S."/>
            <person name="Soares D.O."/>
            <person name="Zhou Q.-S."/>
            <person name="Zhu C.-D."/>
            <person name="Coutinho L."/>
            <person name="Airas M.C."/>
            <person name="Batista T.M."/>
        </authorList>
    </citation>
    <scope>NUCLEOTIDE SEQUENCE [LARGE SCALE GENOMIC DNA]</scope>
    <source>
        <strain evidence="10">ASF017062</strain>
        <tissue evidence="10">Abdomen</tissue>
    </source>
</reference>
<dbReference type="GO" id="GO:0016020">
    <property type="term" value="C:membrane"/>
    <property type="evidence" value="ECO:0007669"/>
    <property type="project" value="UniProtKB-SubCell"/>
</dbReference>
<evidence type="ECO:0000256" key="6">
    <source>
        <dbReference type="ARBA" id="ARBA00023136"/>
    </source>
</evidence>
<organism evidence="10 11">
    <name type="scientific">Tetragonisca angustula</name>
    <dbReference type="NCBI Taxonomy" id="166442"/>
    <lineage>
        <taxon>Eukaryota</taxon>
        <taxon>Metazoa</taxon>
        <taxon>Ecdysozoa</taxon>
        <taxon>Arthropoda</taxon>
        <taxon>Hexapoda</taxon>
        <taxon>Insecta</taxon>
        <taxon>Pterygota</taxon>
        <taxon>Neoptera</taxon>
        <taxon>Endopterygota</taxon>
        <taxon>Hymenoptera</taxon>
        <taxon>Apocrita</taxon>
        <taxon>Aculeata</taxon>
        <taxon>Apoidea</taxon>
        <taxon>Anthophila</taxon>
        <taxon>Apidae</taxon>
        <taxon>Tetragonisca</taxon>
    </lineage>
</organism>
<evidence type="ECO:0000256" key="8">
    <source>
        <dbReference type="SAM" id="Phobius"/>
    </source>
</evidence>
<dbReference type="SUPFAM" id="SSF103473">
    <property type="entry name" value="MFS general substrate transporter"/>
    <property type="match status" value="1"/>
</dbReference>
<proteinExistence type="predicted"/>
<feature type="transmembrane region" description="Helical" evidence="8">
    <location>
        <begin position="286"/>
        <end position="303"/>
    </location>
</feature>
<gene>
    <name evidence="10" type="ORF">QLX08_003885</name>
</gene>
<keyword evidence="2" id="KW-0813">Transport</keyword>
<evidence type="ECO:0000256" key="1">
    <source>
        <dbReference type="ARBA" id="ARBA00004141"/>
    </source>
</evidence>
<dbReference type="InterPro" id="IPR011701">
    <property type="entry name" value="MFS"/>
</dbReference>
<feature type="transmembrane region" description="Helical" evidence="8">
    <location>
        <begin position="186"/>
        <end position="211"/>
    </location>
</feature>
<evidence type="ECO:0000313" key="11">
    <source>
        <dbReference type="Proteomes" id="UP001432146"/>
    </source>
</evidence>
<dbReference type="GO" id="GO:0015293">
    <property type="term" value="F:symporter activity"/>
    <property type="evidence" value="ECO:0007669"/>
    <property type="project" value="UniProtKB-KW"/>
</dbReference>
<feature type="domain" description="Major facilitator superfamily (MFS) profile" evidence="9">
    <location>
        <begin position="24"/>
        <end position="478"/>
    </location>
</feature>
<sequence>MPGKNSSHGNIMFPIRYLMAIMGSIGLAIIYGFKVNVSVAIVAMVNHTAVKLSTLHQLETENTTVISLNECHYDSAVSNATKTVTEDGPFVWNEPLQGLILSSYFWGYMVSLIPGGRMADLLSAKWVMNGSVLLNLAASILSPVAANMHYSLFILMRVVQGIGGGVTFPAMHVMVAKWAPPNERSVLASIVYAGTALGTVISILLTGILAANLQWVWIFYIEGILCLFWCLAWWIMIEDNPEKQTRFISQEEKDYIMQSLGQSENNGEHNEKPAVPWGEVLRSKPFMAILIAHFCSNFGWYMLLIELPTFMNQILKFDMSSNAGLSSMPFLCMWIFTMVLSKILATMQEKKLITVTISRKIGTLFSSVVPMFCLIGVSYVGCSRTLAVTLMTIGVTCIGGMYSGFLSNHIDIAPNFAGTLVAITNCVATIPGFVVPIFVGKLTHGNQTIGAWRIIFFATVALYIIEILVYTIFGSGEEQPWNKTKPSDDEASDQTLPLKENSTK</sequence>
<feature type="transmembrane region" description="Helical" evidence="8">
    <location>
        <begin position="152"/>
        <end position="174"/>
    </location>
</feature>
<dbReference type="Pfam" id="PF07690">
    <property type="entry name" value="MFS_1"/>
    <property type="match status" value="1"/>
</dbReference>
<dbReference type="InterPro" id="IPR050382">
    <property type="entry name" value="MFS_Na/Anion_cotransporter"/>
</dbReference>
<evidence type="ECO:0000259" key="9">
    <source>
        <dbReference type="PROSITE" id="PS50850"/>
    </source>
</evidence>
<dbReference type="GO" id="GO:0006820">
    <property type="term" value="P:monoatomic anion transport"/>
    <property type="evidence" value="ECO:0007669"/>
    <property type="project" value="TreeGrafter"/>
</dbReference>
<feature type="transmembrane region" description="Helical" evidence="8">
    <location>
        <begin position="451"/>
        <end position="473"/>
    </location>
</feature>
<evidence type="ECO:0000256" key="3">
    <source>
        <dbReference type="ARBA" id="ARBA00022692"/>
    </source>
</evidence>
<feature type="transmembrane region" description="Helical" evidence="8">
    <location>
        <begin position="126"/>
        <end position="146"/>
    </location>
</feature>
<accession>A0AAW1A4X5</accession>
<dbReference type="PROSITE" id="PS50850">
    <property type="entry name" value="MFS"/>
    <property type="match status" value="1"/>
</dbReference>
<name>A0AAW1A4X5_9HYME</name>
<feature type="region of interest" description="Disordered" evidence="7">
    <location>
        <begin position="479"/>
        <end position="504"/>
    </location>
</feature>
<feature type="transmembrane region" description="Helical" evidence="8">
    <location>
        <begin position="323"/>
        <end position="340"/>
    </location>
</feature>
<dbReference type="Gene3D" id="1.20.1250.20">
    <property type="entry name" value="MFS general substrate transporter like domains"/>
    <property type="match status" value="1"/>
</dbReference>
<evidence type="ECO:0000256" key="4">
    <source>
        <dbReference type="ARBA" id="ARBA00022847"/>
    </source>
</evidence>
<evidence type="ECO:0000256" key="7">
    <source>
        <dbReference type="SAM" id="MobiDB-lite"/>
    </source>
</evidence>
<comment type="subcellular location">
    <subcellularLocation>
        <location evidence="1">Membrane</location>
        <topology evidence="1">Multi-pass membrane protein</topology>
    </subcellularLocation>
</comment>
<dbReference type="InterPro" id="IPR036259">
    <property type="entry name" value="MFS_trans_sf"/>
</dbReference>
<keyword evidence="11" id="KW-1185">Reference proteome</keyword>
<dbReference type="Proteomes" id="UP001432146">
    <property type="component" value="Unassembled WGS sequence"/>
</dbReference>
<feature type="transmembrane region" description="Helical" evidence="8">
    <location>
        <begin position="386"/>
        <end position="405"/>
    </location>
</feature>
<feature type="transmembrane region" description="Helical" evidence="8">
    <location>
        <begin position="417"/>
        <end position="439"/>
    </location>
</feature>
<evidence type="ECO:0000256" key="2">
    <source>
        <dbReference type="ARBA" id="ARBA00022448"/>
    </source>
</evidence>
<feature type="transmembrane region" description="Helical" evidence="8">
    <location>
        <begin position="361"/>
        <end position="380"/>
    </location>
</feature>
<feature type="transmembrane region" description="Helical" evidence="8">
    <location>
        <begin position="217"/>
        <end position="237"/>
    </location>
</feature>
<dbReference type="PANTHER" id="PTHR11662">
    <property type="entry name" value="SOLUTE CARRIER FAMILY 17"/>
    <property type="match status" value="1"/>
</dbReference>